<sequence length="209" mass="23147">MTSTTTFKVSADSPASISSIKIKTAAMTEAITIRNQLASPLLRLPGEIRNKIYAYTFPGTVLSVVPYFGKLKDPKGGYYLLFTCRQILVEAKEVCMDNLVLQLPPLKHMFAFRKTVSASTVEPIRRIMVSAKLARFMVLAPDHRNALQVIGSRLASLEVVEVCDIFLRSGYERTVLAKYLLKAIGNPLVQVKFILCDGCKGRNLTSSET</sequence>
<gene>
    <name evidence="1" type="ORF">N0V89_011692</name>
</gene>
<comment type="caution">
    <text evidence="1">The sequence shown here is derived from an EMBL/GenBank/DDBJ whole genome shotgun (WGS) entry which is preliminary data.</text>
</comment>
<protein>
    <submittedName>
        <fullName evidence="1">Uncharacterized protein</fullName>
    </submittedName>
</protein>
<proteinExistence type="predicted"/>
<dbReference type="EMBL" id="JAPEUX010000009">
    <property type="protein sequence ID" value="KAJ4345559.1"/>
    <property type="molecule type" value="Genomic_DNA"/>
</dbReference>
<dbReference type="AlphaFoldDB" id="A0A9W9C5Z3"/>
<dbReference type="Proteomes" id="UP001140513">
    <property type="component" value="Unassembled WGS sequence"/>
</dbReference>
<organism evidence="1 2">
    <name type="scientific">Didymosphaeria variabile</name>
    <dbReference type="NCBI Taxonomy" id="1932322"/>
    <lineage>
        <taxon>Eukaryota</taxon>
        <taxon>Fungi</taxon>
        <taxon>Dikarya</taxon>
        <taxon>Ascomycota</taxon>
        <taxon>Pezizomycotina</taxon>
        <taxon>Dothideomycetes</taxon>
        <taxon>Pleosporomycetidae</taxon>
        <taxon>Pleosporales</taxon>
        <taxon>Massarineae</taxon>
        <taxon>Didymosphaeriaceae</taxon>
        <taxon>Didymosphaeria</taxon>
    </lineage>
</organism>
<dbReference type="OrthoDB" id="5413827at2759"/>
<evidence type="ECO:0000313" key="2">
    <source>
        <dbReference type="Proteomes" id="UP001140513"/>
    </source>
</evidence>
<dbReference type="PANTHER" id="PTHR38790">
    <property type="entry name" value="2EXR DOMAIN-CONTAINING PROTEIN-RELATED"/>
    <property type="match status" value="1"/>
</dbReference>
<dbReference type="RefSeq" id="XP_056065723.1">
    <property type="nucleotide sequence ID" value="XM_056220420.1"/>
</dbReference>
<evidence type="ECO:0000313" key="1">
    <source>
        <dbReference type="EMBL" id="KAJ4345559.1"/>
    </source>
</evidence>
<name>A0A9W9C5Z3_9PLEO</name>
<keyword evidence="2" id="KW-1185">Reference proteome</keyword>
<dbReference type="GeneID" id="80915222"/>
<dbReference type="PANTHER" id="PTHR38790:SF4">
    <property type="entry name" value="2EXR DOMAIN-CONTAINING PROTEIN"/>
    <property type="match status" value="1"/>
</dbReference>
<reference evidence="1" key="1">
    <citation type="submission" date="2022-10" db="EMBL/GenBank/DDBJ databases">
        <title>Tapping the CABI collections for fungal endophytes: first genome assemblies for Collariella, Neodidymelliopsis, Ascochyta clinopodiicola, Didymella pomorum, Didymosphaeria variabile, Neocosmospora piperis and Neocucurbitaria cava.</title>
        <authorList>
            <person name="Hill R."/>
        </authorList>
    </citation>
    <scope>NUCLEOTIDE SEQUENCE</scope>
    <source>
        <strain evidence="1">IMI 356815</strain>
    </source>
</reference>
<accession>A0A9W9C5Z3</accession>